<protein>
    <submittedName>
        <fullName evidence="1">Uncharacterized protein</fullName>
    </submittedName>
</protein>
<dbReference type="AlphaFoldDB" id="A0A1Y1ZNK5"/>
<name>A0A1Y1ZNK5_9PLEO</name>
<accession>A0A1Y1ZNK5</accession>
<keyword evidence="2" id="KW-1185">Reference proteome</keyword>
<dbReference type="Proteomes" id="UP000193144">
    <property type="component" value="Unassembled WGS sequence"/>
</dbReference>
<evidence type="ECO:0000313" key="2">
    <source>
        <dbReference type="Proteomes" id="UP000193144"/>
    </source>
</evidence>
<comment type="caution">
    <text evidence="1">The sequence shown here is derived from an EMBL/GenBank/DDBJ whole genome shotgun (WGS) entry which is preliminary data.</text>
</comment>
<evidence type="ECO:0000313" key="1">
    <source>
        <dbReference type="EMBL" id="ORY11839.1"/>
    </source>
</evidence>
<sequence length="213" mass="24084">MGAHLALFQSITPGILILEDAGSAPVIELVFFNFKGVKTAVRDKKESRKWFPSSLLEKLVGVFFSRRQLQAWGFRMTFFFSNSEAIVRNKRGFRKTETSPVITPLSRWFLRSQATANVHGSGHHQILTPKYCHSLIMDLSGYLSTDAPPNIMKIAVASFRKAGDGKEQERVKKSVYSVLIYSERIKHGDGHHRFPVVIIPWLLMSVSYRSSLG</sequence>
<dbReference type="EMBL" id="MCFA01000057">
    <property type="protein sequence ID" value="ORY11839.1"/>
    <property type="molecule type" value="Genomic_DNA"/>
</dbReference>
<reference evidence="1 2" key="1">
    <citation type="submission" date="2016-07" db="EMBL/GenBank/DDBJ databases">
        <title>Pervasive Adenine N6-methylation of Active Genes in Fungi.</title>
        <authorList>
            <consortium name="DOE Joint Genome Institute"/>
            <person name="Mondo S.J."/>
            <person name="Dannebaum R.O."/>
            <person name="Kuo R.C."/>
            <person name="Labutti K."/>
            <person name="Haridas S."/>
            <person name="Kuo A."/>
            <person name="Salamov A."/>
            <person name="Ahrendt S.R."/>
            <person name="Lipzen A."/>
            <person name="Sullivan W."/>
            <person name="Andreopoulos W.B."/>
            <person name="Clum A."/>
            <person name="Lindquist E."/>
            <person name="Daum C."/>
            <person name="Ramamoorthy G.K."/>
            <person name="Gryganskyi A."/>
            <person name="Culley D."/>
            <person name="Magnuson J.K."/>
            <person name="James T.Y."/>
            <person name="O'Malley M.A."/>
            <person name="Stajich J.E."/>
            <person name="Spatafora J.W."/>
            <person name="Visel A."/>
            <person name="Grigoriev I.V."/>
        </authorList>
    </citation>
    <scope>NUCLEOTIDE SEQUENCE [LARGE SCALE GENOMIC DNA]</scope>
    <source>
        <strain evidence="1 2">CBS 115471</strain>
    </source>
</reference>
<proteinExistence type="predicted"/>
<gene>
    <name evidence="1" type="ORF">BCR34DRAFT_652096</name>
</gene>
<organism evidence="1 2">
    <name type="scientific">Clohesyomyces aquaticus</name>
    <dbReference type="NCBI Taxonomy" id="1231657"/>
    <lineage>
        <taxon>Eukaryota</taxon>
        <taxon>Fungi</taxon>
        <taxon>Dikarya</taxon>
        <taxon>Ascomycota</taxon>
        <taxon>Pezizomycotina</taxon>
        <taxon>Dothideomycetes</taxon>
        <taxon>Pleosporomycetidae</taxon>
        <taxon>Pleosporales</taxon>
        <taxon>Lindgomycetaceae</taxon>
        <taxon>Clohesyomyces</taxon>
    </lineage>
</organism>